<dbReference type="EMBL" id="CAMGYJ010000008">
    <property type="protein sequence ID" value="CAI0461004.1"/>
    <property type="molecule type" value="Genomic_DNA"/>
</dbReference>
<name>A0AAV0NR19_9ROSI</name>
<dbReference type="InterPro" id="IPR005979">
    <property type="entry name" value="Prochl_reduct"/>
</dbReference>
<proteinExistence type="predicted"/>
<dbReference type="PANTHER" id="PTHR44419">
    <property type="entry name" value="PROTOCHLOROPHYLLIDE REDUCTASE C, CHLOROPLASTIC"/>
    <property type="match status" value="1"/>
</dbReference>
<evidence type="ECO:0000256" key="1">
    <source>
        <dbReference type="ARBA" id="ARBA00022857"/>
    </source>
</evidence>
<evidence type="ECO:0000256" key="2">
    <source>
        <dbReference type="ARBA" id="ARBA00023002"/>
    </source>
</evidence>
<sequence>MALRAATILSSTCSLHKEKLSQGGEAAKSSGIPMQNYTVMHLDLASLDSVKQFAENVWRLEKPNDVLVCNVVVYLPTNKEPTYTADRFELSVGTLATFFSPGSFSMT</sequence>
<keyword evidence="2" id="KW-0560">Oxidoreductase</keyword>
<gene>
    <name evidence="3" type="ORF">LITE_LOCUS34741</name>
</gene>
<keyword evidence="1" id="KW-0521">NADP</keyword>
<reference evidence="3" key="1">
    <citation type="submission" date="2022-08" db="EMBL/GenBank/DDBJ databases">
        <authorList>
            <person name="Gutierrez-Valencia J."/>
        </authorList>
    </citation>
    <scope>NUCLEOTIDE SEQUENCE</scope>
</reference>
<dbReference type="GO" id="GO:0016630">
    <property type="term" value="F:protochlorophyllide reductase activity"/>
    <property type="evidence" value="ECO:0007669"/>
    <property type="project" value="InterPro"/>
</dbReference>
<dbReference type="PANTHER" id="PTHR44419:SF19">
    <property type="entry name" value="PROTOCHLOROPHYLLIDE REDUCTASE A, CHLOROPLASTIC"/>
    <property type="match status" value="1"/>
</dbReference>
<dbReference type="SUPFAM" id="SSF51735">
    <property type="entry name" value="NAD(P)-binding Rossmann-fold domains"/>
    <property type="match status" value="1"/>
</dbReference>
<dbReference type="Proteomes" id="UP001154282">
    <property type="component" value="Unassembled WGS sequence"/>
</dbReference>
<accession>A0AAV0NR19</accession>
<dbReference type="AlphaFoldDB" id="A0AAV0NR19"/>
<organism evidence="3 4">
    <name type="scientific">Linum tenue</name>
    <dbReference type="NCBI Taxonomy" id="586396"/>
    <lineage>
        <taxon>Eukaryota</taxon>
        <taxon>Viridiplantae</taxon>
        <taxon>Streptophyta</taxon>
        <taxon>Embryophyta</taxon>
        <taxon>Tracheophyta</taxon>
        <taxon>Spermatophyta</taxon>
        <taxon>Magnoliopsida</taxon>
        <taxon>eudicotyledons</taxon>
        <taxon>Gunneridae</taxon>
        <taxon>Pentapetalae</taxon>
        <taxon>rosids</taxon>
        <taxon>fabids</taxon>
        <taxon>Malpighiales</taxon>
        <taxon>Linaceae</taxon>
        <taxon>Linum</taxon>
    </lineage>
</organism>
<dbReference type="InterPro" id="IPR036291">
    <property type="entry name" value="NAD(P)-bd_dom_sf"/>
</dbReference>
<protein>
    <submittedName>
        <fullName evidence="3">Uncharacterized protein</fullName>
    </submittedName>
</protein>
<evidence type="ECO:0000313" key="4">
    <source>
        <dbReference type="Proteomes" id="UP001154282"/>
    </source>
</evidence>
<evidence type="ECO:0000313" key="3">
    <source>
        <dbReference type="EMBL" id="CAI0461004.1"/>
    </source>
</evidence>
<comment type="caution">
    <text evidence="3">The sequence shown here is derived from an EMBL/GenBank/DDBJ whole genome shotgun (WGS) entry which is preliminary data.</text>
</comment>
<keyword evidence="4" id="KW-1185">Reference proteome</keyword>
<dbReference type="Gene3D" id="3.40.50.720">
    <property type="entry name" value="NAD(P)-binding Rossmann-like Domain"/>
    <property type="match status" value="1"/>
</dbReference>